<name>A0A8T2MKC4_9TELE</name>
<dbReference type="EMBL" id="JAFBMS010002996">
    <property type="protein sequence ID" value="KAG9327913.1"/>
    <property type="molecule type" value="Genomic_DNA"/>
</dbReference>
<dbReference type="AlphaFoldDB" id="A0A8T2MKC4"/>
<accession>A0A8T2MKC4</accession>
<reference evidence="1" key="1">
    <citation type="thesis" date="2021" institute="BYU ScholarsArchive" country="Provo, UT, USA">
        <title>Applications of and Algorithms for Genome Assembly and Genomic Analyses with an Emphasis on Marine Teleosts.</title>
        <authorList>
            <person name="Pickett B.D."/>
        </authorList>
    </citation>
    <scope>NUCLEOTIDE SEQUENCE</scope>
    <source>
        <strain evidence="1">HI-2016</strain>
    </source>
</reference>
<evidence type="ECO:0000313" key="2">
    <source>
        <dbReference type="Proteomes" id="UP000824540"/>
    </source>
</evidence>
<comment type="caution">
    <text evidence="1">The sequence shown here is derived from an EMBL/GenBank/DDBJ whole genome shotgun (WGS) entry which is preliminary data.</text>
</comment>
<evidence type="ECO:0000313" key="1">
    <source>
        <dbReference type="EMBL" id="KAG9327913.1"/>
    </source>
</evidence>
<organism evidence="1 2">
    <name type="scientific">Albula glossodonta</name>
    <name type="common">roundjaw bonefish</name>
    <dbReference type="NCBI Taxonomy" id="121402"/>
    <lineage>
        <taxon>Eukaryota</taxon>
        <taxon>Metazoa</taxon>
        <taxon>Chordata</taxon>
        <taxon>Craniata</taxon>
        <taxon>Vertebrata</taxon>
        <taxon>Euteleostomi</taxon>
        <taxon>Actinopterygii</taxon>
        <taxon>Neopterygii</taxon>
        <taxon>Teleostei</taxon>
        <taxon>Albuliformes</taxon>
        <taxon>Albulidae</taxon>
        <taxon>Albula</taxon>
    </lineage>
</organism>
<keyword evidence="2" id="KW-1185">Reference proteome</keyword>
<gene>
    <name evidence="1" type="ORF">JZ751_017306</name>
</gene>
<sequence length="154" mass="16820">MTSDPAFGVFHVRPRALVWAQGHHGYMMCWKVIEASTQFFGFVTFSFPIHPDVSRLGKLVSAIFGEDDGCIGGHLDVLQKLSLWVTSVHLVGIHSVHGDVHILRRVQRDGHSEHLYSCLRPPPVTTANLLPEQLCDITGPCSSSVTSLGPAPAL</sequence>
<dbReference type="Proteomes" id="UP000824540">
    <property type="component" value="Unassembled WGS sequence"/>
</dbReference>
<proteinExistence type="predicted"/>
<protein>
    <submittedName>
        <fullName evidence="1">Uncharacterized protein</fullName>
    </submittedName>
</protein>